<evidence type="ECO:0000256" key="7">
    <source>
        <dbReference type="ARBA" id="ARBA00023277"/>
    </source>
</evidence>
<feature type="chain" id="PRO_5014349866" description="Endoglucanase EG-II" evidence="15">
    <location>
        <begin position="16"/>
        <end position="437"/>
    </location>
</feature>
<sequence length="437" mass="46092">MKFLSSLLILGGVQAVFGKTQLYGMNIAGFEFGCAITGDCPLTKIIIPPIASLGGGDGAGQMSHFVKDDEMNIFRLPVSWQYLTNGVIGPLDKKNLANYDLLMQACLKTGAYCMIDIHNFARWNGDIIGQGGPTDLQFADLWTQLATKYANNSFVMFELMNEPHDLVIDTWAASCQAAVNAIRKAELVSHTILLPGLNFSSAGTFISSGWGAAMATVTNPDLSTDNIIFDLHKYLDIDNSGNHIECVMDNVKDTFVPVAAWLRKNKRQAIVSETGAGASDSCFIDFCAQNTAINDNSDVYLGYIAWTAGSVTSTYLLNLAPSKSGSKWTDQKMAVECVIDVWVSALPATVSNTWGLTFAAGTPVTSSTVSKTSTTQSTAAATTDTGSGSGATQTQAGGVTKTIVPASGSTGKSAASSVKVGSGLMGVCSLIFALVLL</sequence>
<evidence type="ECO:0000256" key="14">
    <source>
        <dbReference type="SAM" id="MobiDB-lite"/>
    </source>
</evidence>
<reference evidence="17 18" key="1">
    <citation type="submission" date="2016-04" db="EMBL/GenBank/DDBJ databases">
        <title>A degradative enzymes factory behind the ericoid mycorrhizal symbiosis.</title>
        <authorList>
            <consortium name="DOE Joint Genome Institute"/>
            <person name="Martino E."/>
            <person name="Morin E."/>
            <person name="Grelet G."/>
            <person name="Kuo A."/>
            <person name="Kohler A."/>
            <person name="Daghino S."/>
            <person name="Barry K."/>
            <person name="Choi C."/>
            <person name="Cichocki N."/>
            <person name="Clum A."/>
            <person name="Copeland A."/>
            <person name="Hainaut M."/>
            <person name="Haridas S."/>
            <person name="Labutti K."/>
            <person name="Lindquist E."/>
            <person name="Lipzen A."/>
            <person name="Khouja H.-R."/>
            <person name="Murat C."/>
            <person name="Ohm R."/>
            <person name="Olson A."/>
            <person name="Spatafora J."/>
            <person name="Veneault-Fourrey C."/>
            <person name="Henrissat B."/>
            <person name="Grigoriev I."/>
            <person name="Martin F."/>
            <person name="Perotto S."/>
        </authorList>
    </citation>
    <scope>NUCLEOTIDE SEQUENCE [LARGE SCALE GENOMIC DNA]</scope>
    <source>
        <strain evidence="17 18">E</strain>
    </source>
</reference>
<evidence type="ECO:0000313" key="18">
    <source>
        <dbReference type="Proteomes" id="UP000235371"/>
    </source>
</evidence>
<dbReference type="Pfam" id="PF00150">
    <property type="entry name" value="Cellulase"/>
    <property type="match status" value="1"/>
</dbReference>
<evidence type="ECO:0000256" key="10">
    <source>
        <dbReference type="ARBA" id="ARBA00023326"/>
    </source>
</evidence>
<feature type="region of interest" description="Disordered" evidence="14">
    <location>
        <begin position="364"/>
        <end position="395"/>
    </location>
</feature>
<comment type="catalytic activity">
    <reaction evidence="1">
        <text>Endohydrolysis of (1-&gt;4)-beta-D-glucosidic linkages in cellulose, lichenin and cereal beta-D-glucans.</text>
        <dbReference type="EC" id="3.2.1.4"/>
    </reaction>
</comment>
<evidence type="ECO:0000256" key="2">
    <source>
        <dbReference type="ARBA" id="ARBA00005641"/>
    </source>
</evidence>
<keyword evidence="7" id="KW-0119">Carbohydrate metabolism</keyword>
<evidence type="ECO:0000256" key="9">
    <source>
        <dbReference type="ARBA" id="ARBA00023295"/>
    </source>
</evidence>
<evidence type="ECO:0000256" key="5">
    <source>
        <dbReference type="ARBA" id="ARBA00022801"/>
    </source>
</evidence>
<proteinExistence type="inferred from homology"/>
<evidence type="ECO:0000256" key="6">
    <source>
        <dbReference type="ARBA" id="ARBA00023001"/>
    </source>
</evidence>
<dbReference type="Proteomes" id="UP000235371">
    <property type="component" value="Unassembled WGS sequence"/>
</dbReference>
<name>A0A2J6TNQ5_9HELO</name>
<dbReference type="GeneID" id="36587557"/>
<keyword evidence="4 15" id="KW-0732">Signal</keyword>
<dbReference type="InterPro" id="IPR018087">
    <property type="entry name" value="Glyco_hydro_5_CS"/>
</dbReference>
<evidence type="ECO:0000313" key="17">
    <source>
        <dbReference type="EMBL" id="PMD64578.1"/>
    </source>
</evidence>
<keyword evidence="9 13" id="KW-0326">Glycosidase</keyword>
<dbReference type="FunFam" id="3.20.20.80:FF:000124">
    <property type="entry name" value="Exported cellulase"/>
    <property type="match status" value="1"/>
</dbReference>
<dbReference type="PANTHER" id="PTHR34142">
    <property type="entry name" value="ENDO-BETA-1,4-GLUCANASE A"/>
    <property type="match status" value="1"/>
</dbReference>
<evidence type="ECO:0000256" key="3">
    <source>
        <dbReference type="ARBA" id="ARBA00012601"/>
    </source>
</evidence>
<evidence type="ECO:0000256" key="12">
    <source>
        <dbReference type="ARBA" id="ARBA00074271"/>
    </source>
</evidence>
<dbReference type="PANTHER" id="PTHR34142:SF5">
    <property type="entry name" value="CBM1 DOMAIN-CONTAINING PROTEIN"/>
    <property type="match status" value="1"/>
</dbReference>
<keyword evidence="18" id="KW-1185">Reference proteome</keyword>
<keyword evidence="10" id="KW-0624">Polysaccharide degradation</keyword>
<comment type="function">
    <text evidence="11">Endoglucanase (EG) that cleaves the internal beta-1,4-glucosidic bonds in cellulose. The degradation of cellulose involves an interplay between different cellulolytic enzymes. Hydrolysis starts with EGs, which cut internal glycosidic linkages to reduce the polymerization degree of the substrate and creates new chain ends for exocellobiohydrolases (CBHs). The CBH release the disaccharide cellobiose from the non-reducing end of the cellulose polymer chain. Finally, beta-1,4-glucosidases hydrolyze the cellobiose and other short cello-oligosaccharides into glucose units.</text>
</comment>
<keyword evidence="8" id="KW-0873">Pyrrolidone carboxylic acid</keyword>
<dbReference type="Gene3D" id="3.20.20.80">
    <property type="entry name" value="Glycosidases"/>
    <property type="match status" value="1"/>
</dbReference>
<dbReference type="EMBL" id="KZ613749">
    <property type="protein sequence ID" value="PMD64578.1"/>
    <property type="molecule type" value="Genomic_DNA"/>
</dbReference>
<dbReference type="RefSeq" id="XP_024741482.1">
    <property type="nucleotide sequence ID" value="XM_024879480.1"/>
</dbReference>
<dbReference type="InterPro" id="IPR017853">
    <property type="entry name" value="GH"/>
</dbReference>
<gene>
    <name evidence="17" type="ORF">K444DRAFT_608936</name>
</gene>
<keyword evidence="5 13" id="KW-0378">Hydrolase</keyword>
<evidence type="ECO:0000256" key="8">
    <source>
        <dbReference type="ARBA" id="ARBA00023283"/>
    </source>
</evidence>
<dbReference type="GO" id="GO:0030245">
    <property type="term" value="P:cellulose catabolic process"/>
    <property type="evidence" value="ECO:0007669"/>
    <property type="project" value="UniProtKB-KW"/>
</dbReference>
<dbReference type="STRING" id="1095630.A0A2J6TNQ5"/>
<comment type="similarity">
    <text evidence="2 13">Belongs to the glycosyl hydrolase 5 (cellulase A) family.</text>
</comment>
<dbReference type="PROSITE" id="PS00659">
    <property type="entry name" value="GLYCOSYL_HYDROL_F5"/>
    <property type="match status" value="1"/>
</dbReference>
<evidence type="ECO:0000259" key="16">
    <source>
        <dbReference type="Pfam" id="PF00150"/>
    </source>
</evidence>
<dbReference type="SUPFAM" id="SSF51445">
    <property type="entry name" value="(Trans)glycosidases"/>
    <property type="match status" value="1"/>
</dbReference>
<evidence type="ECO:0000256" key="11">
    <source>
        <dbReference type="ARBA" id="ARBA00059691"/>
    </source>
</evidence>
<organism evidence="17 18">
    <name type="scientific">Hyaloscypha bicolor E</name>
    <dbReference type="NCBI Taxonomy" id="1095630"/>
    <lineage>
        <taxon>Eukaryota</taxon>
        <taxon>Fungi</taxon>
        <taxon>Dikarya</taxon>
        <taxon>Ascomycota</taxon>
        <taxon>Pezizomycotina</taxon>
        <taxon>Leotiomycetes</taxon>
        <taxon>Helotiales</taxon>
        <taxon>Hyaloscyphaceae</taxon>
        <taxon>Hyaloscypha</taxon>
        <taxon>Hyaloscypha bicolor</taxon>
    </lineage>
</organism>
<dbReference type="GO" id="GO:0008810">
    <property type="term" value="F:cellulase activity"/>
    <property type="evidence" value="ECO:0007669"/>
    <property type="project" value="UniProtKB-EC"/>
</dbReference>
<dbReference type="OrthoDB" id="5823761at2759"/>
<dbReference type="InParanoid" id="A0A2J6TNQ5"/>
<evidence type="ECO:0000256" key="13">
    <source>
        <dbReference type="RuleBase" id="RU361153"/>
    </source>
</evidence>
<evidence type="ECO:0000256" key="15">
    <source>
        <dbReference type="SAM" id="SignalP"/>
    </source>
</evidence>
<dbReference type="AlphaFoldDB" id="A0A2J6TNQ5"/>
<protein>
    <recommendedName>
        <fullName evidence="12">Endoglucanase EG-II</fullName>
        <ecNumber evidence="3">3.2.1.4</ecNumber>
    </recommendedName>
</protein>
<evidence type="ECO:0000256" key="1">
    <source>
        <dbReference type="ARBA" id="ARBA00000966"/>
    </source>
</evidence>
<dbReference type="InterPro" id="IPR001547">
    <property type="entry name" value="Glyco_hydro_5"/>
</dbReference>
<accession>A0A2J6TNQ5</accession>
<evidence type="ECO:0000256" key="4">
    <source>
        <dbReference type="ARBA" id="ARBA00022729"/>
    </source>
</evidence>
<dbReference type="EC" id="3.2.1.4" evidence="3"/>
<feature type="signal peptide" evidence="15">
    <location>
        <begin position="1"/>
        <end position="15"/>
    </location>
</feature>
<keyword evidence="6" id="KW-0136">Cellulose degradation</keyword>
<feature type="domain" description="Glycoside hydrolase family 5" evidence="16">
    <location>
        <begin position="59"/>
        <end position="308"/>
    </location>
</feature>